<gene>
    <name evidence="3" type="primary">ureF</name>
    <name evidence="4" type="ORF">BJP34_11940</name>
</gene>
<dbReference type="HAMAP" id="MF_01385">
    <property type="entry name" value="UreF"/>
    <property type="match status" value="1"/>
</dbReference>
<dbReference type="Pfam" id="PF01730">
    <property type="entry name" value="UreF"/>
    <property type="match status" value="1"/>
</dbReference>
<keyword evidence="3" id="KW-0963">Cytoplasm</keyword>
<dbReference type="InterPro" id="IPR038277">
    <property type="entry name" value="UreF_sf"/>
</dbReference>
<dbReference type="Proteomes" id="UP000177870">
    <property type="component" value="Chromosome"/>
</dbReference>
<accession>A0A1D8TQZ5</accession>
<dbReference type="Gene3D" id="1.10.4190.10">
    <property type="entry name" value="Urease accessory protein UreF"/>
    <property type="match status" value="1"/>
</dbReference>
<comment type="function">
    <text evidence="3">Required for maturation of urease via the functional incorporation of the urease nickel metallocenter.</text>
</comment>
<keyword evidence="2 3" id="KW-0143">Chaperone</keyword>
<comment type="subcellular location">
    <subcellularLocation>
        <location evidence="3">Cytoplasm</location>
    </subcellularLocation>
</comment>
<reference evidence="5" key="1">
    <citation type="submission" date="2016-10" db="EMBL/GenBank/DDBJ databases">
        <title>Comparative genomics uncovers the prolific and rare metabolic potential of the cyanobacterial genus Moorea.</title>
        <authorList>
            <person name="Leao T."/>
            <person name="Castelao G."/>
            <person name="Korobeynikov A."/>
            <person name="Monroe E.A."/>
            <person name="Podell S."/>
            <person name="Glukhov E."/>
            <person name="Allen E."/>
            <person name="Gerwick W.H."/>
            <person name="Gerwick L."/>
        </authorList>
    </citation>
    <scope>NUCLEOTIDE SEQUENCE [LARGE SCALE GENOMIC DNA]</scope>
    <source>
        <strain evidence="5">PAL-8-15-08-1</strain>
    </source>
</reference>
<evidence type="ECO:0000256" key="3">
    <source>
        <dbReference type="HAMAP-Rule" id="MF_01385"/>
    </source>
</evidence>
<evidence type="ECO:0000313" key="4">
    <source>
        <dbReference type="EMBL" id="AOX00072.1"/>
    </source>
</evidence>
<dbReference type="RefSeq" id="WP_070392543.1">
    <property type="nucleotide sequence ID" value="NZ_CP017599.1"/>
</dbReference>
<dbReference type="KEGG" id="mpro:BJP34_11940"/>
<dbReference type="PANTHER" id="PTHR33620">
    <property type="entry name" value="UREASE ACCESSORY PROTEIN F"/>
    <property type="match status" value="1"/>
</dbReference>
<protein>
    <recommendedName>
        <fullName evidence="3">Urease accessory protein UreF</fullName>
    </recommendedName>
</protein>
<keyword evidence="1 3" id="KW-0996">Nickel insertion</keyword>
<sequence length="247" mass="27091">MHLDPLVPNSLLNLLQLASPVLPVGAYGYSEGLETLVDIGVIHNQTTLHQWLEHQLCYGAIRLEAYVMVRAYENYGKGDLEGLNYWNAWVSAAKETSELRSQSWQMGNSLMRLLLDLHPPSETIVETTDLTSEQNVISLQDVASAVGKPCNYAIAFGIGAANWQIDITATVLGYLHSWASNVIGAGVKLIPLGQTVGQQLLLGLNHRLTLSTQDVLTLTDEKLSSCGWGLALASMAHETQYTRLFRS</sequence>
<organism evidence="4 5">
    <name type="scientific">Moorena producens PAL-8-15-08-1</name>
    <dbReference type="NCBI Taxonomy" id="1458985"/>
    <lineage>
        <taxon>Bacteria</taxon>
        <taxon>Bacillati</taxon>
        <taxon>Cyanobacteriota</taxon>
        <taxon>Cyanophyceae</taxon>
        <taxon>Coleofasciculales</taxon>
        <taxon>Coleofasciculaceae</taxon>
        <taxon>Moorena</taxon>
    </lineage>
</organism>
<dbReference type="PIRSF" id="PIRSF009467">
    <property type="entry name" value="Ureas_acces_UreF"/>
    <property type="match status" value="1"/>
</dbReference>
<proteinExistence type="inferred from homology"/>
<dbReference type="EMBL" id="CP017599">
    <property type="protein sequence ID" value="AOX00072.1"/>
    <property type="molecule type" value="Genomic_DNA"/>
</dbReference>
<comment type="subunit">
    <text evidence="3">UreD, UreF and UreG form a complex that acts as a GTP-hydrolysis-dependent molecular chaperone, activating the urease apoprotein by helping to assemble the nickel containing metallocenter of UreC. The UreE protein probably delivers the nickel.</text>
</comment>
<dbReference type="GO" id="GO:0005737">
    <property type="term" value="C:cytoplasm"/>
    <property type="evidence" value="ECO:0007669"/>
    <property type="project" value="UniProtKB-SubCell"/>
</dbReference>
<evidence type="ECO:0000313" key="5">
    <source>
        <dbReference type="Proteomes" id="UP000177870"/>
    </source>
</evidence>
<comment type="similarity">
    <text evidence="3">Belongs to the UreF family.</text>
</comment>
<name>A0A1D8TQZ5_9CYAN</name>
<dbReference type="OrthoDB" id="9798772at2"/>
<evidence type="ECO:0000256" key="1">
    <source>
        <dbReference type="ARBA" id="ARBA00022988"/>
    </source>
</evidence>
<evidence type="ECO:0000256" key="2">
    <source>
        <dbReference type="ARBA" id="ARBA00023186"/>
    </source>
</evidence>
<dbReference type="AlphaFoldDB" id="A0A1D8TQZ5"/>
<dbReference type="InterPro" id="IPR002639">
    <property type="entry name" value="UreF"/>
</dbReference>
<dbReference type="GO" id="GO:0016151">
    <property type="term" value="F:nickel cation binding"/>
    <property type="evidence" value="ECO:0007669"/>
    <property type="project" value="UniProtKB-UniRule"/>
</dbReference>
<dbReference type="PANTHER" id="PTHR33620:SF1">
    <property type="entry name" value="UREASE ACCESSORY PROTEIN F"/>
    <property type="match status" value="1"/>
</dbReference>
<dbReference type="STRING" id="1458985.BJP34_11940"/>